<feature type="compositionally biased region" description="Low complexity" evidence="3">
    <location>
        <begin position="24"/>
        <end position="42"/>
    </location>
</feature>
<proteinExistence type="inferred from homology"/>
<dbReference type="Pfam" id="PF01487">
    <property type="entry name" value="DHquinase_I"/>
    <property type="match status" value="1"/>
</dbReference>
<evidence type="ECO:0000256" key="1">
    <source>
        <dbReference type="ARBA" id="ARBA00006477"/>
    </source>
</evidence>
<dbReference type="Gene3D" id="3.40.50.720">
    <property type="entry name" value="NAD(P)-binding Rossmann-like Domain"/>
    <property type="match status" value="1"/>
</dbReference>
<evidence type="ECO:0000259" key="5">
    <source>
        <dbReference type="Pfam" id="PF08501"/>
    </source>
</evidence>
<dbReference type="OrthoDB" id="4415835at2759"/>
<evidence type="ECO:0000313" key="7">
    <source>
        <dbReference type="EMBL" id="QDS75687.1"/>
    </source>
</evidence>
<evidence type="ECO:0000313" key="8">
    <source>
        <dbReference type="Proteomes" id="UP000316270"/>
    </source>
</evidence>
<dbReference type="SUPFAM" id="SSF52540">
    <property type="entry name" value="P-loop containing nucleoside triphosphate hydrolases"/>
    <property type="match status" value="1"/>
</dbReference>
<dbReference type="SUPFAM" id="SSF51735">
    <property type="entry name" value="NAD(P)-binding Rossmann-fold domains"/>
    <property type="match status" value="1"/>
</dbReference>
<name>A0A517LJA2_9PEZI</name>
<dbReference type="Gene3D" id="3.20.20.70">
    <property type="entry name" value="Aldolase class I"/>
    <property type="match status" value="1"/>
</dbReference>
<dbReference type="InterPro" id="IPR031322">
    <property type="entry name" value="Shikimate/glucono_kinase"/>
</dbReference>
<dbReference type="Proteomes" id="UP000316270">
    <property type="component" value="Chromosome 13"/>
</dbReference>
<dbReference type="InterPro" id="IPR001381">
    <property type="entry name" value="DHquinase_I"/>
</dbReference>
<comment type="similarity">
    <text evidence="1">In the 2nd section; belongs to the type-I 3-dehydroquinase family.</text>
</comment>
<gene>
    <name evidence="7" type="ORF">FKW77_007736</name>
</gene>
<feature type="domain" description="SDH C-terminal" evidence="6">
    <location>
        <begin position="819"/>
        <end position="849"/>
    </location>
</feature>
<dbReference type="EMBL" id="CP042197">
    <property type="protein sequence ID" value="QDS75687.1"/>
    <property type="molecule type" value="Genomic_DNA"/>
</dbReference>
<feature type="region of interest" description="Disordered" evidence="3">
    <location>
        <begin position="853"/>
        <end position="876"/>
    </location>
</feature>
<dbReference type="GO" id="GO:0003855">
    <property type="term" value="F:3-dehydroquinate dehydratase activity"/>
    <property type="evidence" value="ECO:0007669"/>
    <property type="project" value="InterPro"/>
</dbReference>
<evidence type="ECO:0000256" key="3">
    <source>
        <dbReference type="SAM" id="MobiDB-lite"/>
    </source>
</evidence>
<feature type="region of interest" description="Disordered" evidence="3">
    <location>
        <begin position="1"/>
        <end position="43"/>
    </location>
</feature>
<dbReference type="PANTHER" id="PTHR21090">
    <property type="entry name" value="AROM/DEHYDROQUINATE SYNTHASE"/>
    <property type="match status" value="1"/>
</dbReference>
<dbReference type="Gene3D" id="3.40.50.300">
    <property type="entry name" value="P-loop containing nucleotide triphosphate hydrolases"/>
    <property type="match status" value="1"/>
</dbReference>
<feature type="domain" description="Quinate/shikimate 5-dehydrogenase/glutamyl-tRNA reductase" evidence="4">
    <location>
        <begin position="668"/>
        <end position="713"/>
    </location>
</feature>
<dbReference type="STRING" id="50376.A0A517LJA2"/>
<dbReference type="GO" id="GO:0009423">
    <property type="term" value="P:chorismate biosynthetic process"/>
    <property type="evidence" value="ECO:0007669"/>
    <property type="project" value="TreeGrafter"/>
</dbReference>
<dbReference type="InterPro" id="IPR006151">
    <property type="entry name" value="Shikm_DH/Glu-tRNA_Rdtase"/>
</dbReference>
<dbReference type="InterPro" id="IPR041121">
    <property type="entry name" value="SDH_C"/>
</dbReference>
<evidence type="ECO:0000256" key="2">
    <source>
        <dbReference type="ARBA" id="ARBA00009349"/>
    </source>
</evidence>
<dbReference type="Pfam" id="PF01202">
    <property type="entry name" value="SKI"/>
    <property type="match status" value="1"/>
</dbReference>
<dbReference type="InterPro" id="IPR027417">
    <property type="entry name" value="P-loop_NTPase"/>
</dbReference>
<dbReference type="Gene3D" id="3.40.50.10860">
    <property type="entry name" value="Leucine Dehydrogenase, chain A, domain 1"/>
    <property type="match status" value="1"/>
</dbReference>
<dbReference type="GO" id="GO:0004764">
    <property type="term" value="F:shikimate 3-dehydrogenase (NADP+) activity"/>
    <property type="evidence" value="ECO:0007669"/>
    <property type="project" value="InterPro"/>
</dbReference>
<accession>A0A517LJA2</accession>
<evidence type="ECO:0000259" key="6">
    <source>
        <dbReference type="Pfam" id="PF18317"/>
    </source>
</evidence>
<dbReference type="PANTHER" id="PTHR21090:SF27">
    <property type="entry name" value="QUINATE REPRESSOR PROTEIN"/>
    <property type="match status" value="1"/>
</dbReference>
<protein>
    <submittedName>
        <fullName evidence="7">Uncharacterized protein</fullName>
    </submittedName>
</protein>
<dbReference type="Pfam" id="PF01488">
    <property type="entry name" value="Shikimate_DH"/>
    <property type="match status" value="1"/>
</dbReference>
<keyword evidence="8" id="KW-1185">Reference proteome</keyword>
<organism evidence="7 8">
    <name type="scientific">Venturia effusa</name>
    <dbReference type="NCBI Taxonomy" id="50376"/>
    <lineage>
        <taxon>Eukaryota</taxon>
        <taxon>Fungi</taxon>
        <taxon>Dikarya</taxon>
        <taxon>Ascomycota</taxon>
        <taxon>Pezizomycotina</taxon>
        <taxon>Dothideomycetes</taxon>
        <taxon>Pleosporomycetidae</taxon>
        <taxon>Venturiales</taxon>
        <taxon>Venturiaceae</taxon>
        <taxon>Venturia</taxon>
    </lineage>
</organism>
<dbReference type="InterPro" id="IPR013708">
    <property type="entry name" value="Shikimate_DH-bd_N"/>
</dbReference>
<dbReference type="InterPro" id="IPR036291">
    <property type="entry name" value="NAD(P)-bd_dom_sf"/>
</dbReference>
<dbReference type="Pfam" id="PF08501">
    <property type="entry name" value="Shikimate_dh_N"/>
    <property type="match status" value="1"/>
</dbReference>
<dbReference type="CDD" id="cd00502">
    <property type="entry name" value="DHQase_I"/>
    <property type="match status" value="1"/>
</dbReference>
<sequence length="876" mass="97138">MAALSIGSKRSLDSMNGRLSADQSPPRRASTPRTSSRGSSVSYIPHEWTTNAASVTNSTYNIAAESTKSHRSFIPDASMVLLGARGTGKSTLGIIAATAFQRRVIDTDFAFKETTGQSTAAFRKTHGSSEYQRRATEILRNVLHSNPTRCVIVCGLVSLSREGQILLSEYGQTHPVIHILRDVDAIQAYLNVADRNKVAELLDATEKTFRASSNLEFFNQSDFLRFDPEPTPGQWSPAPRPTLKKAERHFLKFLALATNIENIPALEEAYPLSRVPVDSRSFTYAVSVPLSQIMISSLDIERLEEGADVFEIKVGKIDKDEHRQSRMPLMSEVSESLAIIRRNTIVPILYHVKWRDRKAHADVNVPSPSYLDLVHHGLRLAPEFATLDLSLSNDEIREVIKSKGSTRLMAHLHSSEPWDSESWVHAYHRAESLGFDIVRLSRPATCVEDNFAVNGFKAKLAAEKLNSLPIIAYNTGPLGRTSCCLNTIMTPVTHEDIRARGPESPTVSAMEATKALYSSFVFEPMRFYVMGASAGYSLSPAMHTAAYRACGMPHTYTILQTPSVNELGALVNDPHFGGCSITLPFKIEVIALTHSLSCHAKAIGATNTLIPVRHLLEDGSIPNDLELFKERNRSGPVKALYGENTDWIGIRACVRRGLSPANAVSPRTTALIIGAGGMARAAIYAMLQLGVHNIFVYNRTHSKAETLIKHFRGLLDDSTIRLATSVRARLPPGSQIHMQSIPSLHHTWPKDFRDPTIVISCIPTHIIGETPSPNFTMPEQWLQSRTGGVVMEVAYRNVRTPLLDQIRAKSAQGWVTMDGLDLLPEQGFAQFEFFTGRRAPRRLMRTEVLKGYRDEQGRPDPEATQWRLEHVGEQEP</sequence>
<dbReference type="SUPFAM" id="SSF51569">
    <property type="entry name" value="Aldolase"/>
    <property type="match status" value="1"/>
</dbReference>
<dbReference type="SUPFAM" id="SSF53223">
    <property type="entry name" value="Aminoacid dehydrogenase-like, N-terminal domain"/>
    <property type="match status" value="1"/>
</dbReference>
<dbReference type="FunFam" id="3.40.50.720:FF:000386">
    <property type="entry name" value="Quinate repressor protein"/>
    <property type="match status" value="1"/>
</dbReference>
<dbReference type="Pfam" id="PF18317">
    <property type="entry name" value="SDH_C"/>
    <property type="match status" value="1"/>
</dbReference>
<dbReference type="InterPro" id="IPR046346">
    <property type="entry name" value="Aminoacid_DH-like_N_sf"/>
</dbReference>
<dbReference type="AlphaFoldDB" id="A0A517LJA2"/>
<dbReference type="GO" id="GO:0003866">
    <property type="term" value="F:3-phosphoshikimate 1-carboxyvinyltransferase activity"/>
    <property type="evidence" value="ECO:0007669"/>
    <property type="project" value="TreeGrafter"/>
</dbReference>
<reference evidence="7 8" key="1">
    <citation type="submission" date="2019-07" db="EMBL/GenBank/DDBJ databases">
        <title>Finished genome of Venturia effusa.</title>
        <authorList>
            <person name="Young C.A."/>
            <person name="Cox M.P."/>
            <person name="Ganley A.R.D."/>
            <person name="David W.J."/>
        </authorList>
    </citation>
    <scope>NUCLEOTIDE SEQUENCE [LARGE SCALE GENOMIC DNA]</scope>
    <source>
        <strain evidence="8">albino</strain>
    </source>
</reference>
<evidence type="ECO:0000259" key="4">
    <source>
        <dbReference type="Pfam" id="PF01488"/>
    </source>
</evidence>
<dbReference type="CDD" id="cd01065">
    <property type="entry name" value="NAD_bind_Shikimate_DH"/>
    <property type="match status" value="1"/>
</dbReference>
<dbReference type="InterPro" id="IPR013785">
    <property type="entry name" value="Aldolase_TIM"/>
</dbReference>
<comment type="similarity">
    <text evidence="2">In the N-terminal section; belongs to the shikimate kinase family.</text>
</comment>
<feature type="domain" description="Shikimate dehydrogenase substrate binding N-terminal" evidence="5">
    <location>
        <begin position="529"/>
        <end position="609"/>
    </location>
</feature>